<dbReference type="InParanoid" id="Q7UV19"/>
<protein>
    <submittedName>
        <fullName evidence="1">Uncharacterized protein</fullName>
    </submittedName>
</protein>
<dbReference type="KEGG" id="rba:RB2932"/>
<dbReference type="EMBL" id="BX294137">
    <property type="protein sequence ID" value="CAD72908.1"/>
    <property type="molecule type" value="Genomic_DNA"/>
</dbReference>
<sequence length="86" mass="10440">MWGIKRLEAYATLSIRNLFFDCCLLRRPFEALSVEVKHRSVDFEERIPQQYATEQLCRLNYYERTGELQYWQLKIAPVRDRGKPER</sequence>
<name>Q7UV19_RHOBA</name>
<proteinExistence type="predicted"/>
<dbReference type="Proteomes" id="UP000001025">
    <property type="component" value="Chromosome"/>
</dbReference>
<gene>
    <name evidence="1" type="ordered locus">RB2932</name>
</gene>
<dbReference type="EnsemblBacteria" id="CAD72908">
    <property type="protein sequence ID" value="CAD72908"/>
    <property type="gene ID" value="RB2932"/>
</dbReference>
<dbReference type="STRING" id="243090.RB2932"/>
<evidence type="ECO:0000313" key="1">
    <source>
        <dbReference type="EMBL" id="CAD72908.1"/>
    </source>
</evidence>
<dbReference type="HOGENOM" id="CLU_2495781_0_0_0"/>
<reference evidence="1 2" key="1">
    <citation type="journal article" date="2003" name="Proc. Natl. Acad. Sci. U.S.A.">
        <title>Complete genome sequence of the marine planctomycete Pirellula sp. strain 1.</title>
        <authorList>
            <person name="Gloeckner F.O."/>
            <person name="Kube M."/>
            <person name="Bauer M."/>
            <person name="Teeling H."/>
            <person name="Lombardot T."/>
            <person name="Ludwig W."/>
            <person name="Gade D."/>
            <person name="Beck A."/>
            <person name="Borzym K."/>
            <person name="Heitmann K."/>
            <person name="Rabus R."/>
            <person name="Schlesner H."/>
            <person name="Amann R."/>
            <person name="Reinhardt R."/>
        </authorList>
    </citation>
    <scope>NUCLEOTIDE SEQUENCE [LARGE SCALE GENOMIC DNA]</scope>
    <source>
        <strain evidence="2">DSM 10527 / NCIMB 13988 / SH1</strain>
    </source>
</reference>
<keyword evidence="2" id="KW-1185">Reference proteome</keyword>
<accession>Q7UV19</accession>
<evidence type="ECO:0000313" key="2">
    <source>
        <dbReference type="Proteomes" id="UP000001025"/>
    </source>
</evidence>
<dbReference type="AlphaFoldDB" id="Q7UV19"/>
<organism evidence="1 2">
    <name type="scientific">Rhodopirellula baltica (strain DSM 10527 / NCIMB 13988 / SH1)</name>
    <dbReference type="NCBI Taxonomy" id="243090"/>
    <lineage>
        <taxon>Bacteria</taxon>
        <taxon>Pseudomonadati</taxon>
        <taxon>Planctomycetota</taxon>
        <taxon>Planctomycetia</taxon>
        <taxon>Pirellulales</taxon>
        <taxon>Pirellulaceae</taxon>
        <taxon>Rhodopirellula</taxon>
    </lineage>
</organism>